<feature type="non-terminal residue" evidence="1">
    <location>
        <position position="31"/>
    </location>
</feature>
<proteinExistence type="predicted"/>
<dbReference type="AlphaFoldDB" id="X1KSR8"/>
<protein>
    <submittedName>
        <fullName evidence="1">Uncharacterized protein</fullName>
    </submittedName>
</protein>
<evidence type="ECO:0000313" key="1">
    <source>
        <dbReference type="EMBL" id="GAH96665.1"/>
    </source>
</evidence>
<name>X1KSR8_9ZZZZ</name>
<sequence>MIPLLFNKFKSNLTKQYGKIKTFRVWESTQQ</sequence>
<dbReference type="EMBL" id="BARU01049836">
    <property type="protein sequence ID" value="GAH96665.1"/>
    <property type="molecule type" value="Genomic_DNA"/>
</dbReference>
<organism evidence="1">
    <name type="scientific">marine sediment metagenome</name>
    <dbReference type="NCBI Taxonomy" id="412755"/>
    <lineage>
        <taxon>unclassified sequences</taxon>
        <taxon>metagenomes</taxon>
        <taxon>ecological metagenomes</taxon>
    </lineage>
</organism>
<gene>
    <name evidence="1" type="ORF">S03H2_73069</name>
</gene>
<comment type="caution">
    <text evidence="1">The sequence shown here is derived from an EMBL/GenBank/DDBJ whole genome shotgun (WGS) entry which is preliminary data.</text>
</comment>
<accession>X1KSR8</accession>
<reference evidence="1" key="1">
    <citation type="journal article" date="2014" name="Front. Microbiol.">
        <title>High frequency of phylogenetically diverse reductive dehalogenase-homologous genes in deep subseafloor sedimentary metagenomes.</title>
        <authorList>
            <person name="Kawai M."/>
            <person name="Futagami T."/>
            <person name="Toyoda A."/>
            <person name="Takaki Y."/>
            <person name="Nishi S."/>
            <person name="Hori S."/>
            <person name="Arai W."/>
            <person name="Tsubouchi T."/>
            <person name="Morono Y."/>
            <person name="Uchiyama I."/>
            <person name="Ito T."/>
            <person name="Fujiyama A."/>
            <person name="Inagaki F."/>
            <person name="Takami H."/>
        </authorList>
    </citation>
    <scope>NUCLEOTIDE SEQUENCE</scope>
    <source>
        <strain evidence="1">Expedition CK06-06</strain>
    </source>
</reference>